<keyword evidence="3" id="KW-1185">Reference proteome</keyword>
<dbReference type="RefSeq" id="WP_115481403.1">
    <property type="nucleotide sequence ID" value="NZ_QRCT01000016.1"/>
</dbReference>
<gene>
    <name evidence="2" type="ORF">DWV06_06655</name>
</gene>
<dbReference type="GO" id="GO:0006799">
    <property type="term" value="P:polyphosphate biosynthetic process"/>
    <property type="evidence" value="ECO:0007669"/>
    <property type="project" value="UniProtKB-ARBA"/>
</dbReference>
<dbReference type="InterPro" id="IPR042267">
    <property type="entry name" value="VTC_sf"/>
</dbReference>
<comment type="caution">
    <text evidence="2">The sequence shown here is derived from an EMBL/GenBank/DDBJ whole genome shotgun (WGS) entry which is preliminary data.</text>
</comment>
<dbReference type="AlphaFoldDB" id="A0A371AWQ4"/>
<reference evidence="2 3" key="1">
    <citation type="submission" date="2018-07" db="EMBL/GenBank/DDBJ databases">
        <title>Anaerosacharophilus polymeroproducens gen. nov. sp. nov., an anaerobic bacterium isolated from salt field.</title>
        <authorList>
            <person name="Kim W."/>
            <person name="Yang S.-H."/>
            <person name="Oh J."/>
            <person name="Lee J.-H."/>
            <person name="Kwon K.K."/>
        </authorList>
    </citation>
    <scope>NUCLEOTIDE SEQUENCE [LARGE SCALE GENOMIC DNA]</scope>
    <source>
        <strain evidence="2 3">MCWD5</strain>
    </source>
</reference>
<organism evidence="2 3">
    <name type="scientific">Anaerosacchariphilus polymeriproducens</name>
    <dbReference type="NCBI Taxonomy" id="1812858"/>
    <lineage>
        <taxon>Bacteria</taxon>
        <taxon>Bacillati</taxon>
        <taxon>Bacillota</taxon>
        <taxon>Clostridia</taxon>
        <taxon>Lachnospirales</taxon>
        <taxon>Lachnospiraceae</taxon>
        <taxon>Anaerosacchariphilus</taxon>
    </lineage>
</organism>
<protein>
    <submittedName>
        <fullName evidence="2">VTC domain-containing protein</fullName>
    </submittedName>
</protein>
<dbReference type="Proteomes" id="UP000255036">
    <property type="component" value="Unassembled WGS sequence"/>
</dbReference>
<dbReference type="OrthoDB" id="9784042at2"/>
<dbReference type="EMBL" id="QRCT01000016">
    <property type="protein sequence ID" value="RDU23969.1"/>
    <property type="molecule type" value="Genomic_DNA"/>
</dbReference>
<evidence type="ECO:0000313" key="3">
    <source>
        <dbReference type="Proteomes" id="UP000255036"/>
    </source>
</evidence>
<feature type="domain" description="VTC" evidence="1">
    <location>
        <begin position="3"/>
        <end position="220"/>
    </location>
</feature>
<name>A0A371AWQ4_9FIRM</name>
<accession>A0A371AWQ4</accession>
<dbReference type="InterPro" id="IPR018966">
    <property type="entry name" value="VTC_domain"/>
</dbReference>
<evidence type="ECO:0000259" key="1">
    <source>
        <dbReference type="Pfam" id="PF09359"/>
    </source>
</evidence>
<dbReference type="Gene3D" id="3.20.100.30">
    <property type="entry name" value="VTC, catalytic tunnel domain"/>
    <property type="match status" value="1"/>
</dbReference>
<proteinExistence type="predicted"/>
<sequence>MKFRHEYKHFLNYSDYYSLRQKLKKVLNQDNYANEDGEYKIRSLYFDNYKDKALQEKINGINYREKFRIRCYNDEETFIRLEKKSKINGLTNKISTLLTKEETQKIIASDIQWMSESSDGLLIEFYSKMKSQLLRPKTIVDYVREPYVFRAGNVRITFDKEIRSGIFGIDFFNEQLPTIGIGDAAIILEVKYDTFLPDFIRDIIQTNRNMSCAFSKYAACRIY</sequence>
<dbReference type="CDD" id="cd07750">
    <property type="entry name" value="PolyPPase_VTC_like"/>
    <property type="match status" value="1"/>
</dbReference>
<evidence type="ECO:0000313" key="2">
    <source>
        <dbReference type="EMBL" id="RDU23969.1"/>
    </source>
</evidence>
<dbReference type="Pfam" id="PF09359">
    <property type="entry name" value="VTC"/>
    <property type="match status" value="1"/>
</dbReference>